<dbReference type="RefSeq" id="WP_015505349.1">
    <property type="nucleotide sequence ID" value="NZ_CAYARL010000009.1"/>
</dbReference>
<dbReference type="GeneID" id="41322236"/>
<keyword evidence="3" id="KW-0255">Endonuclease</keyword>
<keyword evidence="3" id="KW-0540">Nuclease</keyword>
<dbReference type="AlphaFoldDB" id="A0A3G3IJ29"/>
<dbReference type="OMA" id="HIHISGI"/>
<organism evidence="3 4">
    <name type="scientific">Methanomethylophilus alvi</name>
    <dbReference type="NCBI Taxonomy" id="1291540"/>
    <lineage>
        <taxon>Archaea</taxon>
        <taxon>Methanobacteriati</taxon>
        <taxon>Thermoplasmatota</taxon>
        <taxon>Thermoplasmata</taxon>
        <taxon>Methanomassiliicoccales</taxon>
        <taxon>Methanomethylophilaceae</taxon>
        <taxon>Methanomethylophilus</taxon>
    </lineage>
</organism>
<feature type="domain" description="RCK C-terminal" evidence="2">
    <location>
        <begin position="23"/>
        <end position="111"/>
    </location>
</feature>
<evidence type="ECO:0000256" key="1">
    <source>
        <dbReference type="SAM" id="MobiDB-lite"/>
    </source>
</evidence>
<protein>
    <submittedName>
        <fullName evidence="3">Endonuclease IV</fullName>
    </submittedName>
</protein>
<accession>A0A3G3IJ29</accession>
<dbReference type="PROSITE" id="PS51202">
    <property type="entry name" value="RCK_C"/>
    <property type="match status" value="1"/>
</dbReference>
<feature type="region of interest" description="Disordered" evidence="1">
    <location>
        <begin position="360"/>
        <end position="385"/>
    </location>
</feature>
<dbReference type="Proteomes" id="UP000273278">
    <property type="component" value="Chromosome"/>
</dbReference>
<reference evidence="3 4" key="1">
    <citation type="submission" date="2016-10" db="EMBL/GenBank/DDBJ databases">
        <title>Complete genome of the TMA-utilizing, human hosted archaeon Methanomethylophilus alvus Gen. nov, sp. nov., strain Mx-05, derived from a pure culture.</title>
        <authorList>
            <person name="Brugere J.-F."/>
            <person name="Ben Hania W."/>
            <person name="Chaudhary P.P."/>
            <person name="Gaci N."/>
            <person name="Borrel G."/>
            <person name="Cao Van Tuat L."/>
            <person name="Fardeau M.-L."/>
            <person name="Harris H.M.B."/>
            <person name="O'Toole P.W."/>
            <person name="Ollivier B."/>
        </authorList>
    </citation>
    <scope>NUCLEOTIDE SEQUENCE [LARGE SCALE GENOMIC DNA]</scope>
    <source>
        <strain evidence="3 4">Mx-05</strain>
    </source>
</reference>
<sequence>MIRYGPAGIPLSCKGRTLKDGIEDVHNLALTALEIQMVRPKTFFRAPDEDEEVGKSIRELDGESGFVIGIDKGEDDIIYDPDVVIDEEDNLLEMASGIAYCFNDLYALGNMARRHDVALSLHTPYYMDLGGELYDDSYEMPEDDEYAEMPPETLSMQCFNTLRNGGVVLNALGGNVVVTNLGPYDPKRSREDTEANMMDNLSELMRWWKSMKLKPKLGVEVTGQQDVWGSLDQVLDLCDSFKGAVVPVLNFAQYQSRTKGSLITSTDFADLIAQFVPYSKDGVYSSFSNVEFDTEGNEKWLTPLKKGDLKFERLAECLADMMPEITLISSSPLLEHDAVYMRTLTERVLSKKAAKYLKDKKKSDEAAAIANGTLAPADPNDEPEA</sequence>
<dbReference type="SUPFAM" id="SSF51658">
    <property type="entry name" value="Xylose isomerase-like"/>
    <property type="match status" value="1"/>
</dbReference>
<dbReference type="EMBL" id="CP017686">
    <property type="protein sequence ID" value="AYQ55574.1"/>
    <property type="molecule type" value="Genomic_DNA"/>
</dbReference>
<dbReference type="InterPro" id="IPR036237">
    <property type="entry name" value="Xyl_isomerase-like_sf"/>
</dbReference>
<evidence type="ECO:0000259" key="2">
    <source>
        <dbReference type="PROSITE" id="PS51202"/>
    </source>
</evidence>
<dbReference type="GO" id="GO:0006813">
    <property type="term" value="P:potassium ion transport"/>
    <property type="evidence" value="ECO:0007669"/>
    <property type="project" value="InterPro"/>
</dbReference>
<dbReference type="GO" id="GO:0004519">
    <property type="term" value="F:endonuclease activity"/>
    <property type="evidence" value="ECO:0007669"/>
    <property type="project" value="UniProtKB-KW"/>
</dbReference>
<gene>
    <name evidence="3" type="ORF">BKD89_07190</name>
</gene>
<name>A0A3G3IJ29_9ARCH</name>
<evidence type="ECO:0000313" key="3">
    <source>
        <dbReference type="EMBL" id="AYQ55574.1"/>
    </source>
</evidence>
<proteinExistence type="predicted"/>
<evidence type="ECO:0000313" key="4">
    <source>
        <dbReference type="Proteomes" id="UP000273278"/>
    </source>
</evidence>
<dbReference type="Gene3D" id="3.20.20.150">
    <property type="entry name" value="Divalent-metal-dependent TIM barrel enzymes"/>
    <property type="match status" value="1"/>
</dbReference>
<dbReference type="GO" id="GO:0008324">
    <property type="term" value="F:monoatomic cation transmembrane transporter activity"/>
    <property type="evidence" value="ECO:0007669"/>
    <property type="project" value="InterPro"/>
</dbReference>
<dbReference type="InterPro" id="IPR006037">
    <property type="entry name" value="RCK_C"/>
</dbReference>
<keyword evidence="3" id="KW-0378">Hydrolase</keyword>